<reference evidence="2" key="1">
    <citation type="submission" date="2018-12" db="EMBL/GenBank/DDBJ databases">
        <title>Tengunoibacter tsumagoiensis gen. nov., sp. nov., Dictyobacter kobayashii sp. nov., D. alpinus sp. nov., and D. joshuensis sp. nov. and description of Dictyobacteraceae fam. nov. within the order Ktedonobacterales isolated from Tengu-no-mugimeshi.</title>
        <authorList>
            <person name="Wang C.M."/>
            <person name="Zheng Y."/>
            <person name="Sakai Y."/>
            <person name="Toyoda A."/>
            <person name="Minakuchi Y."/>
            <person name="Abe K."/>
            <person name="Yokota A."/>
            <person name="Yabe S."/>
        </authorList>
    </citation>
    <scope>NUCLEOTIDE SEQUENCE [LARGE SCALE GENOMIC DNA]</scope>
    <source>
        <strain evidence="2">Uno11</strain>
    </source>
</reference>
<dbReference type="AlphaFoldDB" id="A0A402ASP1"/>
<gene>
    <name evidence="1" type="ORF">KDK_59020</name>
</gene>
<proteinExistence type="predicted"/>
<accession>A0A402ASP1</accession>
<evidence type="ECO:0000313" key="1">
    <source>
        <dbReference type="EMBL" id="GCE22102.1"/>
    </source>
</evidence>
<evidence type="ECO:0000313" key="2">
    <source>
        <dbReference type="Proteomes" id="UP000287188"/>
    </source>
</evidence>
<comment type="caution">
    <text evidence="1">The sequence shown here is derived from an EMBL/GenBank/DDBJ whole genome shotgun (WGS) entry which is preliminary data.</text>
</comment>
<sequence>MGEDRENQVTKSCTDYLKWEIGVKITWEKIKRMSKEIAFRYHSQLACSAGSGCIPNGDITLSPFL</sequence>
<dbReference type="Proteomes" id="UP000287188">
    <property type="component" value="Unassembled WGS sequence"/>
</dbReference>
<organism evidence="1 2">
    <name type="scientific">Dictyobacter kobayashii</name>
    <dbReference type="NCBI Taxonomy" id="2014872"/>
    <lineage>
        <taxon>Bacteria</taxon>
        <taxon>Bacillati</taxon>
        <taxon>Chloroflexota</taxon>
        <taxon>Ktedonobacteria</taxon>
        <taxon>Ktedonobacterales</taxon>
        <taxon>Dictyobacteraceae</taxon>
        <taxon>Dictyobacter</taxon>
    </lineage>
</organism>
<protein>
    <submittedName>
        <fullName evidence="1">Uncharacterized protein</fullName>
    </submittedName>
</protein>
<name>A0A402ASP1_9CHLR</name>
<keyword evidence="2" id="KW-1185">Reference proteome</keyword>
<dbReference type="EMBL" id="BIFS01000002">
    <property type="protein sequence ID" value="GCE22102.1"/>
    <property type="molecule type" value="Genomic_DNA"/>
</dbReference>